<accession>A0ABQ8XDI3</accession>
<dbReference type="EMBL" id="JAOAOG010000313">
    <property type="protein sequence ID" value="KAJ6230370.1"/>
    <property type="molecule type" value="Genomic_DNA"/>
</dbReference>
<evidence type="ECO:0000313" key="3">
    <source>
        <dbReference type="EMBL" id="KAJ6230370.1"/>
    </source>
</evidence>
<feature type="region of interest" description="Disordered" evidence="1">
    <location>
        <begin position="346"/>
        <end position="395"/>
    </location>
</feature>
<feature type="region of interest" description="Disordered" evidence="1">
    <location>
        <begin position="763"/>
        <end position="821"/>
    </location>
</feature>
<evidence type="ECO:0000259" key="2">
    <source>
        <dbReference type="PROSITE" id="PS51205"/>
    </source>
</evidence>
<feature type="compositionally biased region" description="Basic and acidic residues" evidence="1">
    <location>
        <begin position="351"/>
        <end position="360"/>
    </location>
</feature>
<gene>
    <name evidence="3" type="ORF">M0813_07009</name>
</gene>
<sequence>MNLLYFQKSSLNKPQKVKFKGITSQVNNFFQQLPPIHFVVTQINKWGSSKVRVLRLNRYGILNITLTKKTTKTKAKTLKKYCTTEDLFLGQINFSFSYDQISQVIILNSETLQLIYANKSSTIYKHDYAILIAQEITCRCEVWNSRYMTLVQFTKTTVLSLLFTKSSHNKRKKIIEIKKKKNEESKKDNSLKNGNKKIQKIEKKKSTTNLTKIDEDFYILKDQCFEILIQKRNVEEILDKTFKKQPFKFLFSPKQQINKTELENIKQNHKNKKDKNTNPNNDEIENEKENEKSDENLKIQNEKNENNMINGKKLINNDNQIGNTEKKGAIEQNDLKEKKIERIKKNNIKGTENESKKKENFTINENNVMDNNNNKEKETENEKSDENLKIQNEKNESNIKNGKKIIKNDNQICIEEKEGETEENDLKEKKIEKLKKNNINEKEKEKEKEKENEKEKKNENEKENEKENENEKEKEKEKENENEKNVINNLKIFKFFSCTHIIALERNSIYNFMIKSVVDQIIFDTTNEILDKIDYFVKNFIKICSSKELVFGNIKKFLRALRAKILREHEYKLNILSTLDFTEERAKKFIRDLVEKRTEKIVIVPIYRELVECLMKFNKKGQELIDAGIIDNSKYFTQKRAGIIEELISSSRWKIPITNLKRLNHTVLPSEQLKIISETGDLIVETVNDEDLNGKLLNADNFIYIFYYILMKSKITYLESRIDVIQNLSPEKQLNVKDGFYLTTILAAVPLIKQQYRVKRENKLKKKNNTENNGGGILGEQGNEITKKMKLVEKEQQEKKDEEQLIQNKNSQQKNKNERLN</sequence>
<feature type="compositionally biased region" description="Basic and acidic residues" evidence="1">
    <location>
        <begin position="287"/>
        <end position="305"/>
    </location>
</feature>
<evidence type="ECO:0000256" key="1">
    <source>
        <dbReference type="SAM" id="MobiDB-lite"/>
    </source>
</evidence>
<keyword evidence="4" id="KW-1185">Reference proteome</keyword>
<dbReference type="SUPFAM" id="SSF109993">
    <property type="entry name" value="VPS9 domain"/>
    <property type="match status" value="1"/>
</dbReference>
<dbReference type="PROSITE" id="PS51205">
    <property type="entry name" value="VPS9"/>
    <property type="match status" value="1"/>
</dbReference>
<dbReference type="InterPro" id="IPR037191">
    <property type="entry name" value="VPS9_dom_sf"/>
</dbReference>
<feature type="region of interest" description="Disordered" evidence="1">
    <location>
        <begin position="442"/>
        <end position="481"/>
    </location>
</feature>
<name>A0ABQ8XDI3_9EUKA</name>
<comment type="caution">
    <text evidence="3">The sequence shown here is derived from an EMBL/GenBank/DDBJ whole genome shotgun (WGS) entry which is preliminary data.</text>
</comment>
<feature type="compositionally biased region" description="Basic and acidic residues" evidence="1">
    <location>
        <begin position="785"/>
        <end position="803"/>
    </location>
</feature>
<dbReference type="Pfam" id="PF02204">
    <property type="entry name" value="VPS9"/>
    <property type="match status" value="1"/>
</dbReference>
<reference evidence="3" key="1">
    <citation type="submission" date="2022-08" db="EMBL/GenBank/DDBJ databases">
        <title>Novel sulfate-reducing endosymbionts in the free-living metamonad Anaeramoeba.</title>
        <authorList>
            <person name="Jerlstrom-Hultqvist J."/>
            <person name="Cepicka I."/>
            <person name="Gallot-Lavallee L."/>
            <person name="Salas-Leiva D."/>
            <person name="Curtis B.A."/>
            <person name="Zahonova K."/>
            <person name="Pipaliya S."/>
            <person name="Dacks J."/>
            <person name="Roger A.J."/>
        </authorList>
    </citation>
    <scope>NUCLEOTIDE SEQUENCE</scope>
    <source>
        <strain evidence="3">Schooner1</strain>
    </source>
</reference>
<dbReference type="Proteomes" id="UP001150062">
    <property type="component" value="Unassembled WGS sequence"/>
</dbReference>
<feature type="region of interest" description="Disordered" evidence="1">
    <location>
        <begin position="264"/>
        <end position="320"/>
    </location>
</feature>
<organism evidence="3 4">
    <name type="scientific">Anaeramoeba flamelloides</name>
    <dbReference type="NCBI Taxonomy" id="1746091"/>
    <lineage>
        <taxon>Eukaryota</taxon>
        <taxon>Metamonada</taxon>
        <taxon>Anaeramoebidae</taxon>
        <taxon>Anaeramoeba</taxon>
    </lineage>
</organism>
<feature type="compositionally biased region" description="Basic and acidic residues" evidence="1">
    <location>
        <begin position="373"/>
        <end position="395"/>
    </location>
</feature>
<protein>
    <recommendedName>
        <fullName evidence="2">VPS9 domain-containing protein</fullName>
    </recommendedName>
</protein>
<feature type="domain" description="VPS9" evidence="2">
    <location>
        <begin position="620"/>
        <end position="761"/>
    </location>
</feature>
<dbReference type="InterPro" id="IPR003123">
    <property type="entry name" value="VPS9"/>
</dbReference>
<proteinExistence type="predicted"/>
<evidence type="ECO:0000313" key="4">
    <source>
        <dbReference type="Proteomes" id="UP001150062"/>
    </source>
</evidence>
<dbReference type="Gene3D" id="1.20.1050.80">
    <property type="entry name" value="VPS9 domain"/>
    <property type="match status" value="1"/>
</dbReference>
<dbReference type="PANTHER" id="PTHR15272:SF0">
    <property type="entry name" value="CHROMATIN ASSEMBLY FACTOR 1 SUBUNIT A"/>
    <property type="match status" value="1"/>
</dbReference>
<dbReference type="PANTHER" id="PTHR15272">
    <property type="entry name" value="CHROMATIN ASSEMBLY FACTOR 1 SUBUNIT A CAF-1 SUBUNIT A"/>
    <property type="match status" value="1"/>
</dbReference>